<accession>A0A830GW70</accession>
<dbReference type="InterPro" id="IPR029061">
    <property type="entry name" value="THDP-binding"/>
</dbReference>
<dbReference type="RefSeq" id="WP_188596694.1">
    <property type="nucleotide sequence ID" value="NZ_BMNL01000003.1"/>
</dbReference>
<dbReference type="Pfam" id="PF00205">
    <property type="entry name" value="TPP_enzyme_M"/>
    <property type="match status" value="1"/>
</dbReference>
<dbReference type="SUPFAM" id="SSF52518">
    <property type="entry name" value="Thiamin diphosphate-binding fold (THDP-binding)"/>
    <property type="match status" value="2"/>
</dbReference>
<dbReference type="PANTHER" id="PTHR18968">
    <property type="entry name" value="THIAMINE PYROPHOSPHATE ENZYMES"/>
    <property type="match status" value="1"/>
</dbReference>
<dbReference type="InterPro" id="IPR029035">
    <property type="entry name" value="DHS-like_NAD/FAD-binding_dom"/>
</dbReference>
<proteinExistence type="inferred from homology"/>
<comment type="subunit">
    <text evidence="2">Heterodimer composed of an alpha and a beta subunit.</text>
</comment>
<evidence type="ECO:0000256" key="4">
    <source>
        <dbReference type="ARBA" id="ARBA00023052"/>
    </source>
</evidence>
<evidence type="ECO:0000256" key="2">
    <source>
        <dbReference type="ARBA" id="ARBA00011631"/>
    </source>
</evidence>
<reference evidence="10" key="2">
    <citation type="submission" date="2020-09" db="EMBL/GenBank/DDBJ databases">
        <authorList>
            <person name="Sun Q."/>
            <person name="Ohkuma M."/>
        </authorList>
    </citation>
    <scope>NUCLEOTIDE SEQUENCE</scope>
    <source>
        <strain evidence="10">JCM 10088</strain>
    </source>
</reference>
<dbReference type="Gene3D" id="3.40.50.970">
    <property type="match status" value="2"/>
</dbReference>
<dbReference type="GO" id="GO:0018491">
    <property type="term" value="F:2-oxobutyrate synthase activity"/>
    <property type="evidence" value="ECO:0007669"/>
    <property type="project" value="UniProtKB-ARBA"/>
</dbReference>
<evidence type="ECO:0000313" key="11">
    <source>
        <dbReference type="Proteomes" id="UP000610960"/>
    </source>
</evidence>
<dbReference type="Gene3D" id="3.40.50.1220">
    <property type="entry name" value="TPP-binding domain"/>
    <property type="match status" value="1"/>
</dbReference>
<dbReference type="PANTHER" id="PTHR18968:SF13">
    <property type="entry name" value="ACETOLACTATE SYNTHASE CATALYTIC SUBUNIT, MITOCHONDRIAL"/>
    <property type="match status" value="1"/>
</dbReference>
<dbReference type="Pfam" id="PF02775">
    <property type="entry name" value="TPP_enzyme_C"/>
    <property type="match status" value="1"/>
</dbReference>
<evidence type="ECO:0000256" key="3">
    <source>
        <dbReference type="ARBA" id="ARBA00012691"/>
    </source>
</evidence>
<evidence type="ECO:0000313" key="10">
    <source>
        <dbReference type="EMBL" id="GGP21558.1"/>
    </source>
</evidence>
<dbReference type="InterPro" id="IPR045229">
    <property type="entry name" value="TPP_enz"/>
</dbReference>
<gene>
    <name evidence="10" type="ORF">GCM10007981_13860</name>
</gene>
<dbReference type="EMBL" id="BMNL01000003">
    <property type="protein sequence ID" value="GGP21558.1"/>
    <property type="molecule type" value="Genomic_DNA"/>
</dbReference>
<dbReference type="GO" id="GO:0003984">
    <property type="term" value="F:acetolactate synthase activity"/>
    <property type="evidence" value="ECO:0007669"/>
    <property type="project" value="TreeGrafter"/>
</dbReference>
<dbReference type="EC" id="1.2.7.11" evidence="3"/>
<feature type="domain" description="Thiamine pyrophosphate enzyme TPP-binding" evidence="8">
    <location>
        <begin position="379"/>
        <end position="480"/>
    </location>
</feature>
<evidence type="ECO:0000259" key="8">
    <source>
        <dbReference type="Pfam" id="PF02775"/>
    </source>
</evidence>
<dbReference type="GO" id="GO:0005948">
    <property type="term" value="C:acetolactate synthase complex"/>
    <property type="evidence" value="ECO:0007669"/>
    <property type="project" value="TreeGrafter"/>
</dbReference>
<dbReference type="GO" id="GO:0019164">
    <property type="term" value="F:pyruvate synthase activity"/>
    <property type="evidence" value="ECO:0007669"/>
    <property type="project" value="UniProtKB-ARBA"/>
</dbReference>
<feature type="domain" description="Thiamine pyrophosphate enzyme N-terminal TPP-binding" evidence="9">
    <location>
        <begin position="1"/>
        <end position="100"/>
    </location>
</feature>
<evidence type="ECO:0000256" key="1">
    <source>
        <dbReference type="ARBA" id="ARBA00007812"/>
    </source>
</evidence>
<dbReference type="GO" id="GO:0030976">
    <property type="term" value="F:thiamine pyrophosphate binding"/>
    <property type="evidence" value="ECO:0007669"/>
    <property type="project" value="InterPro"/>
</dbReference>
<dbReference type="Pfam" id="PF02776">
    <property type="entry name" value="TPP_enzyme_N"/>
    <property type="match status" value="1"/>
</dbReference>
<dbReference type="Proteomes" id="UP000610960">
    <property type="component" value="Unassembled WGS sequence"/>
</dbReference>
<dbReference type="SUPFAM" id="SSF52467">
    <property type="entry name" value="DHS-like NAD/FAD-binding domain"/>
    <property type="match status" value="1"/>
</dbReference>
<evidence type="ECO:0000259" key="7">
    <source>
        <dbReference type="Pfam" id="PF00205"/>
    </source>
</evidence>
<sequence>MKGYEALRESIRELDLLPAFGNPGTTELPMLRGIDEYYLTLHDSIAVGMADGYSQYALKPSLVNLHSVPGLGNSIAFIHTASKNRSPIVVTAGQQDSRHAVYEPLLYGDLTGLVDGLVKMKYEVRHGDDIPIALRRARAVAMSPPMGPVFISFPMDTLDEEAVYEAKRARHQSPNLIDEEAVDYIVDRLNSAANPALIMGYEVDVFDAFREAEAMADALGCPVYGEPLSHRSPFNSNNSRFAGDLLPASTLINMKLLPHDFILIIGGGITLYPYLPSPLLPGKDVISVGFDVDPRLGEAFVMNPKAFLAEATKKVKHKCDFKREEDLLYMNRVARARPTMGIDYVLYKVKKTFEGFTIVDESISYSPALRNVMGYGHNKYFTAKSGQLGWGLAASMGISIINKKTVAVIGDGSFMYSVQGLWTAKKYGLPIKIIVLSNGGYNILKSYAKSYYPELENADYLNIEAGITDIAKGFGVEAEIAGNELRELEWLREGSEPKLLLINVDRTVQKMFL</sequence>
<comment type="catalytic activity">
    <reaction evidence="5">
        <text>a 2-oxocarboxylate + 2 oxidized [2Fe-2S]-[ferredoxin] + CoA = an acyl-CoA + 2 reduced [2Fe-2S]-[ferredoxin] + CO2 + H(+)</text>
        <dbReference type="Rhea" id="RHEA:42316"/>
        <dbReference type="Rhea" id="RHEA-COMP:10000"/>
        <dbReference type="Rhea" id="RHEA-COMP:10001"/>
        <dbReference type="ChEBI" id="CHEBI:15378"/>
        <dbReference type="ChEBI" id="CHEBI:16526"/>
        <dbReference type="ChEBI" id="CHEBI:33737"/>
        <dbReference type="ChEBI" id="CHEBI:33738"/>
        <dbReference type="ChEBI" id="CHEBI:35179"/>
        <dbReference type="ChEBI" id="CHEBI:57287"/>
        <dbReference type="ChEBI" id="CHEBI:58342"/>
        <dbReference type="EC" id="1.2.7.11"/>
    </reaction>
</comment>
<organism evidence="10 11">
    <name type="scientific">Thermocladium modestius</name>
    <dbReference type="NCBI Taxonomy" id="62609"/>
    <lineage>
        <taxon>Archaea</taxon>
        <taxon>Thermoproteota</taxon>
        <taxon>Thermoprotei</taxon>
        <taxon>Thermoproteales</taxon>
        <taxon>Thermoproteaceae</taxon>
        <taxon>Thermocladium</taxon>
    </lineage>
</organism>
<comment type="caution">
    <text evidence="10">The sequence shown here is derived from an EMBL/GenBank/DDBJ whole genome shotgun (WGS) entry which is preliminary data.</text>
</comment>
<dbReference type="InterPro" id="IPR012000">
    <property type="entry name" value="Thiamin_PyroP_enz_cen_dom"/>
</dbReference>
<keyword evidence="4 6" id="KW-0786">Thiamine pyrophosphate</keyword>
<evidence type="ECO:0000256" key="6">
    <source>
        <dbReference type="RuleBase" id="RU362132"/>
    </source>
</evidence>
<evidence type="ECO:0000256" key="5">
    <source>
        <dbReference type="ARBA" id="ARBA00048893"/>
    </source>
</evidence>
<dbReference type="OrthoDB" id="6837at2157"/>
<dbReference type="CDD" id="cd02002">
    <property type="entry name" value="TPP_BFDC"/>
    <property type="match status" value="1"/>
</dbReference>
<keyword evidence="11" id="KW-1185">Reference proteome</keyword>
<dbReference type="GO" id="GO:0050660">
    <property type="term" value="F:flavin adenine dinucleotide binding"/>
    <property type="evidence" value="ECO:0007669"/>
    <property type="project" value="TreeGrafter"/>
</dbReference>
<name>A0A830GW70_9CREN</name>
<dbReference type="GO" id="GO:0000287">
    <property type="term" value="F:magnesium ion binding"/>
    <property type="evidence" value="ECO:0007669"/>
    <property type="project" value="InterPro"/>
</dbReference>
<feature type="domain" description="Thiamine pyrophosphate enzyme central" evidence="7">
    <location>
        <begin position="183"/>
        <end position="288"/>
    </location>
</feature>
<dbReference type="InterPro" id="IPR011766">
    <property type="entry name" value="TPP_enzyme_TPP-bd"/>
</dbReference>
<dbReference type="GO" id="GO:0009099">
    <property type="term" value="P:L-valine biosynthetic process"/>
    <property type="evidence" value="ECO:0007669"/>
    <property type="project" value="TreeGrafter"/>
</dbReference>
<dbReference type="CDD" id="cd07035">
    <property type="entry name" value="TPP_PYR_POX_like"/>
    <property type="match status" value="1"/>
</dbReference>
<reference evidence="10" key="1">
    <citation type="journal article" date="2014" name="Int. J. Syst. Evol. Microbiol.">
        <title>Complete genome sequence of Corynebacterium casei LMG S-19264T (=DSM 44701T), isolated from a smear-ripened cheese.</title>
        <authorList>
            <consortium name="US DOE Joint Genome Institute (JGI-PGF)"/>
            <person name="Walter F."/>
            <person name="Albersmeier A."/>
            <person name="Kalinowski J."/>
            <person name="Ruckert C."/>
        </authorList>
    </citation>
    <scope>NUCLEOTIDE SEQUENCE</scope>
    <source>
        <strain evidence="10">JCM 10088</strain>
    </source>
</reference>
<dbReference type="AlphaFoldDB" id="A0A830GW70"/>
<dbReference type="GO" id="GO:0009097">
    <property type="term" value="P:isoleucine biosynthetic process"/>
    <property type="evidence" value="ECO:0007669"/>
    <property type="project" value="TreeGrafter"/>
</dbReference>
<protein>
    <recommendedName>
        <fullName evidence="3">2-oxoacid oxidoreductase (ferredoxin)</fullName>
        <ecNumber evidence="3">1.2.7.11</ecNumber>
    </recommendedName>
</protein>
<evidence type="ECO:0000259" key="9">
    <source>
        <dbReference type="Pfam" id="PF02776"/>
    </source>
</evidence>
<dbReference type="InterPro" id="IPR012001">
    <property type="entry name" value="Thiamin_PyroP_enz_TPP-bd_dom"/>
</dbReference>
<comment type="similarity">
    <text evidence="1 6">Belongs to the TPP enzyme family.</text>
</comment>